<feature type="transmembrane region" description="Helical" evidence="1">
    <location>
        <begin position="121"/>
        <end position="143"/>
    </location>
</feature>
<feature type="transmembrane region" description="Helical" evidence="1">
    <location>
        <begin position="12"/>
        <end position="34"/>
    </location>
</feature>
<name>A0A6I6CD70_9MOLU</name>
<accession>A0A6I6CD70</accession>
<reference evidence="2 3" key="1">
    <citation type="submission" date="2019-11" db="EMBL/GenBank/DDBJ databases">
        <title>Complete genome sequence of Spiroplasma tabanidicola TAUS-1 (DSM 22603).</title>
        <authorList>
            <person name="Huang C.-T."/>
            <person name="Lin Y.-C."/>
            <person name="Kuo C.-H."/>
        </authorList>
    </citation>
    <scope>NUCLEOTIDE SEQUENCE [LARGE SCALE GENOMIC DNA]</scope>
    <source>
        <strain evidence="2 3">TAUS-1</strain>
    </source>
</reference>
<dbReference type="KEGG" id="stab:STABA_v1c08930"/>
<keyword evidence="3" id="KW-1185">Reference proteome</keyword>
<organism evidence="2 3">
    <name type="scientific">Spiroplasma tabanidicola</name>
    <dbReference type="NCBI Taxonomy" id="324079"/>
    <lineage>
        <taxon>Bacteria</taxon>
        <taxon>Bacillati</taxon>
        <taxon>Mycoplasmatota</taxon>
        <taxon>Mollicutes</taxon>
        <taxon>Entomoplasmatales</taxon>
        <taxon>Spiroplasmataceae</taxon>
        <taxon>Spiroplasma</taxon>
    </lineage>
</organism>
<feature type="transmembrane region" description="Helical" evidence="1">
    <location>
        <begin position="46"/>
        <end position="70"/>
    </location>
</feature>
<gene>
    <name evidence="2" type="ORF">STABA_v1c08930</name>
</gene>
<evidence type="ECO:0000256" key="1">
    <source>
        <dbReference type="SAM" id="Phobius"/>
    </source>
</evidence>
<dbReference type="AlphaFoldDB" id="A0A6I6CD70"/>
<feature type="transmembrane region" description="Helical" evidence="1">
    <location>
        <begin position="238"/>
        <end position="263"/>
    </location>
</feature>
<feature type="transmembrane region" description="Helical" evidence="1">
    <location>
        <begin position="82"/>
        <end position="101"/>
    </location>
</feature>
<keyword evidence="1" id="KW-0812">Transmembrane</keyword>
<evidence type="ECO:0000313" key="2">
    <source>
        <dbReference type="EMBL" id="QGS52248.1"/>
    </source>
</evidence>
<keyword evidence="1" id="KW-0472">Membrane</keyword>
<dbReference type="OrthoDB" id="388593at2"/>
<evidence type="ECO:0000313" key="3">
    <source>
        <dbReference type="Proteomes" id="UP000424468"/>
    </source>
</evidence>
<dbReference type="RefSeq" id="WP_156007014.1">
    <property type="nucleotide sequence ID" value="NZ_CP046276.1"/>
</dbReference>
<protein>
    <submittedName>
        <fullName evidence="2">Uncharacterized protein</fullName>
    </submittedName>
</protein>
<feature type="transmembrane region" description="Helical" evidence="1">
    <location>
        <begin position="155"/>
        <end position="175"/>
    </location>
</feature>
<proteinExistence type="predicted"/>
<keyword evidence="1" id="KW-1133">Transmembrane helix</keyword>
<dbReference type="EMBL" id="CP046276">
    <property type="protein sequence ID" value="QGS52248.1"/>
    <property type="molecule type" value="Genomic_DNA"/>
</dbReference>
<sequence length="297" mass="32976">MNRSISGVKTWTIVSAIFGIIVSLIGMGEALYYYKKLNLDPQIELIIVTLIVFACALSVSFSSYIVYFAMTSDEDTFSNNRYILMLFSLSVGGLITPYLLMKLPNTNVQTTITPRVSISRGYGYSFLATGLVTLLTFIGLYAKNSGISSIMDGDFKTYNILIVAISGAMIFWGLLNVATFSAKSTEGTFEKKGAAYTWMMILSTINLIIGTISLIWVIIASVLNIISLISDIFNRRDGLLAIFTIPLILLRIAMQFFVIYTAANCMKSIWAPKGYTYGQYQKLASREEDYLSSRKKG</sequence>
<dbReference type="Proteomes" id="UP000424468">
    <property type="component" value="Chromosome"/>
</dbReference>
<feature type="transmembrane region" description="Helical" evidence="1">
    <location>
        <begin position="195"/>
        <end position="226"/>
    </location>
</feature>